<dbReference type="RefSeq" id="WP_248411494.1">
    <property type="nucleotide sequence ID" value="NZ_JALPQF010000001.1"/>
</dbReference>
<comment type="caution">
    <text evidence="2">The sequence shown here is derived from an EMBL/GenBank/DDBJ whole genome shotgun (WGS) entry which is preliminary data.</text>
</comment>
<feature type="region of interest" description="Disordered" evidence="1">
    <location>
        <begin position="234"/>
        <end position="265"/>
    </location>
</feature>
<protein>
    <recommendedName>
        <fullName evidence="4">Lipoprotein</fullName>
    </recommendedName>
</protein>
<evidence type="ECO:0000313" key="3">
    <source>
        <dbReference type="Proteomes" id="UP001203687"/>
    </source>
</evidence>
<feature type="compositionally biased region" description="Low complexity" evidence="1">
    <location>
        <begin position="234"/>
        <end position="248"/>
    </location>
</feature>
<name>A0ABT0H3V1_9FLAO</name>
<reference evidence="2" key="1">
    <citation type="submission" date="2022-04" db="EMBL/GenBank/DDBJ databases">
        <authorList>
            <person name="Ren T."/>
        </authorList>
    </citation>
    <scope>NUCLEOTIDE SEQUENCE</scope>
    <source>
        <strain evidence="2">F63249</strain>
    </source>
</reference>
<gene>
    <name evidence="2" type="ORF">MUY34_00420</name>
</gene>
<evidence type="ECO:0008006" key="4">
    <source>
        <dbReference type="Google" id="ProtNLM"/>
    </source>
</evidence>
<sequence>MKEVFRQHFDLRILFLVFPLMLFSCVKEDALTETVNNQKPDFNIKISNWDHLEMENQQLREMVDQVNGEKSLKRIASSQRYGFTINVNKVQVIDYKGYKTYVFMVFRDDPQPNVLENYVLKRFADNTYRQYLLKYNYHFNNDNQIIFDKEVLDVQRISDEGLFNRVGCVPELVESFDDFVCTYNETCTGPGSAGNHEVGDECECQESIMTCYRAGSTTCEIQTVYVYQDCPGGTNDNSQTQNNNNDSTTGGGSNDSTDNDQDDDDMVAIPFLDLDYIDPCPQMTEIGNTPQLRSLFMGLKVNAQNLSKEVGYTLKKQPPGSIPPYTGSLHNGRENEHNLPIDYVANAVQFDIFAHTHFEGGSSIFSSGDFQAYYTIITNNLSQNGNELVFIVITEQGTKYAMRINNRTKFDAFAENYLSTPDKFKSFETKMYDLYVKDGNSVDDNEKAFLKMMDDLDLGMTLFKGNSDFSQWNELSLVNGNVIENNCNN</sequence>
<evidence type="ECO:0000256" key="1">
    <source>
        <dbReference type="SAM" id="MobiDB-lite"/>
    </source>
</evidence>
<dbReference type="EMBL" id="JALPQF010000001">
    <property type="protein sequence ID" value="MCK8479058.1"/>
    <property type="molecule type" value="Genomic_DNA"/>
</dbReference>
<evidence type="ECO:0000313" key="2">
    <source>
        <dbReference type="EMBL" id="MCK8479058.1"/>
    </source>
</evidence>
<accession>A0ABT0H3V1</accession>
<proteinExistence type="predicted"/>
<dbReference type="PROSITE" id="PS51257">
    <property type="entry name" value="PROKAR_LIPOPROTEIN"/>
    <property type="match status" value="1"/>
</dbReference>
<keyword evidence="3" id="KW-1185">Reference proteome</keyword>
<organism evidence="2 3">
    <name type="scientific">Psychroserpens algicola</name>
    <dbReference type="NCBI Taxonomy" id="1719034"/>
    <lineage>
        <taxon>Bacteria</taxon>
        <taxon>Pseudomonadati</taxon>
        <taxon>Bacteroidota</taxon>
        <taxon>Flavobacteriia</taxon>
        <taxon>Flavobacteriales</taxon>
        <taxon>Flavobacteriaceae</taxon>
        <taxon>Psychroserpens</taxon>
    </lineage>
</organism>
<dbReference type="Proteomes" id="UP001203687">
    <property type="component" value="Unassembled WGS sequence"/>
</dbReference>